<proteinExistence type="inferred from homology"/>
<dbReference type="PROSITE" id="PS00067">
    <property type="entry name" value="3HCDH"/>
    <property type="match status" value="1"/>
</dbReference>
<dbReference type="GO" id="GO:0070403">
    <property type="term" value="F:NAD+ binding"/>
    <property type="evidence" value="ECO:0007669"/>
    <property type="project" value="InterPro"/>
</dbReference>
<dbReference type="Gene3D" id="3.40.50.720">
    <property type="entry name" value="NAD(P)-binding Rossmann-like Domain"/>
    <property type="match status" value="1"/>
</dbReference>
<dbReference type="InterPro" id="IPR006108">
    <property type="entry name" value="3HC_DH_C"/>
</dbReference>
<dbReference type="EMBL" id="RZHG01000019">
    <property type="protein sequence ID" value="RUR30338.1"/>
    <property type="molecule type" value="Genomic_DNA"/>
</dbReference>
<dbReference type="Gene3D" id="1.10.1040.10">
    <property type="entry name" value="N-(1-d-carboxylethyl)-l-norvaline Dehydrogenase, domain 2"/>
    <property type="match status" value="1"/>
</dbReference>
<accession>A0A3S0W6W2</accession>
<keyword evidence="8" id="KW-1185">Reference proteome</keyword>
<dbReference type="AlphaFoldDB" id="A0A3S0W6W2"/>
<keyword evidence="4" id="KW-0520">NAD</keyword>
<dbReference type="GO" id="GO:0006631">
    <property type="term" value="P:fatty acid metabolic process"/>
    <property type="evidence" value="ECO:0007669"/>
    <property type="project" value="InterPro"/>
</dbReference>
<feature type="site" description="Important for catalytic activity" evidence="3">
    <location>
        <position position="144"/>
    </location>
</feature>
<feature type="binding site" evidence="4">
    <location>
        <position position="53"/>
    </location>
    <ligand>
        <name>NAD(+)</name>
        <dbReference type="ChEBI" id="CHEBI:57540"/>
    </ligand>
</feature>
<comment type="similarity">
    <text evidence="1">Belongs to the 3-hydroxyacyl-CoA dehydrogenase family.</text>
</comment>
<gene>
    <name evidence="7" type="ORF">ELY33_11090</name>
</gene>
<dbReference type="Proteomes" id="UP000287336">
    <property type="component" value="Unassembled WGS sequence"/>
</dbReference>
<dbReference type="InterPro" id="IPR006176">
    <property type="entry name" value="3-OHacyl-CoA_DH_NAD-bd"/>
</dbReference>
<evidence type="ECO:0008006" key="9">
    <source>
        <dbReference type="Google" id="ProtNLM"/>
    </source>
</evidence>
<evidence type="ECO:0000313" key="8">
    <source>
        <dbReference type="Proteomes" id="UP000287336"/>
    </source>
</evidence>
<dbReference type="PIRSF" id="PIRSF000105">
    <property type="entry name" value="HCDH"/>
    <property type="match status" value="1"/>
</dbReference>
<protein>
    <recommendedName>
        <fullName evidence="9">3-hydroxyacyl-CoA dehydrogenase family protein</fullName>
    </recommendedName>
</protein>
<dbReference type="SUPFAM" id="SSF48179">
    <property type="entry name" value="6-phosphogluconate dehydrogenase C-terminal domain-like"/>
    <property type="match status" value="1"/>
</dbReference>
<dbReference type="Pfam" id="PF00725">
    <property type="entry name" value="3HCDH"/>
    <property type="match status" value="1"/>
</dbReference>
<dbReference type="InterPro" id="IPR006180">
    <property type="entry name" value="3-OHacyl-CoA_DH_CS"/>
</dbReference>
<evidence type="ECO:0000256" key="4">
    <source>
        <dbReference type="PIRSR" id="PIRSR000105-2"/>
    </source>
</evidence>
<dbReference type="GO" id="GO:0016616">
    <property type="term" value="F:oxidoreductase activity, acting on the CH-OH group of donors, NAD or NADP as acceptor"/>
    <property type="evidence" value="ECO:0007669"/>
    <property type="project" value="InterPro"/>
</dbReference>
<feature type="binding site" evidence="4">
    <location>
        <position position="123"/>
    </location>
    <ligand>
        <name>NAD(+)</name>
        <dbReference type="ChEBI" id="CHEBI:57540"/>
    </ligand>
</feature>
<organism evidence="7 8">
    <name type="scientific">Vreelandella andesensis</name>
    <dbReference type="NCBI Taxonomy" id="447567"/>
    <lineage>
        <taxon>Bacteria</taxon>
        <taxon>Pseudomonadati</taxon>
        <taxon>Pseudomonadota</taxon>
        <taxon>Gammaproteobacteria</taxon>
        <taxon>Oceanospirillales</taxon>
        <taxon>Halomonadaceae</taxon>
        <taxon>Vreelandella</taxon>
    </lineage>
</organism>
<dbReference type="InterPro" id="IPR008927">
    <property type="entry name" value="6-PGluconate_DH-like_C_sf"/>
</dbReference>
<evidence type="ECO:0000313" key="7">
    <source>
        <dbReference type="EMBL" id="RUR30338.1"/>
    </source>
</evidence>
<feature type="binding site" evidence="4">
    <location>
        <position position="101"/>
    </location>
    <ligand>
        <name>NAD(+)</name>
        <dbReference type="ChEBI" id="CHEBI:57540"/>
    </ligand>
</feature>
<dbReference type="SUPFAM" id="SSF51735">
    <property type="entry name" value="NAD(P)-binding Rossmann-fold domains"/>
    <property type="match status" value="1"/>
</dbReference>
<dbReference type="InterPro" id="IPR022694">
    <property type="entry name" value="3-OHacyl-CoA_DH"/>
</dbReference>
<name>A0A3S0W6W2_9GAMM</name>
<feature type="binding site" evidence="4">
    <location>
        <position position="281"/>
    </location>
    <ligand>
        <name>NAD(+)</name>
        <dbReference type="ChEBI" id="CHEBI:57540"/>
    </ligand>
</feature>
<dbReference type="PANTHER" id="PTHR48075:SF5">
    <property type="entry name" value="3-HYDROXYBUTYRYL-COA DEHYDROGENASE"/>
    <property type="match status" value="1"/>
</dbReference>
<feature type="binding site" evidence="4">
    <location>
        <position position="147"/>
    </location>
    <ligand>
        <name>NAD(+)</name>
        <dbReference type="ChEBI" id="CHEBI:57540"/>
    </ligand>
</feature>
<evidence type="ECO:0000256" key="2">
    <source>
        <dbReference type="ARBA" id="ARBA00023002"/>
    </source>
</evidence>
<keyword evidence="2" id="KW-0560">Oxidoreductase</keyword>
<feature type="binding site" evidence="4">
    <location>
        <position position="96"/>
    </location>
    <ligand>
        <name>NAD(+)</name>
        <dbReference type="ChEBI" id="CHEBI:57540"/>
    </ligand>
</feature>
<evidence type="ECO:0000256" key="3">
    <source>
        <dbReference type="PIRSR" id="PIRSR000105-1"/>
    </source>
</evidence>
<sequence length="317" mass="35269">MRLLSSVAMGRTPITKENFMRSSIRGIVIGAGTMGTNLARLMFRNGMTVTVLDINPDVLAQCHQALQSESNDQQVRFVNDWAEVGECEVVVESVTEDLTLKQRVLKEAEHYVDDATLILTNTSGLPIDELAEVLVRPERFLGAHFFNPADLIPAVEVIPGRLTSANCVEQTIDLLRQLGKRPAVLKQSVPGFVANRIQHALMRECLALLEQGVVGAEALDEIVRYSIGIRLAINGPLRQRDLNGLDTHLNISRYLYRDLDNRATPSSLLEELVAQGHLGRKSGRGFHEWPDDNGETYDRQERALLEGLLALMTDEHN</sequence>
<dbReference type="OrthoDB" id="5389341at2"/>
<comment type="caution">
    <text evidence="7">The sequence shown here is derived from an EMBL/GenBank/DDBJ whole genome shotgun (WGS) entry which is preliminary data.</text>
</comment>
<feature type="binding site" evidence="4">
    <location>
        <begin position="30"/>
        <end position="35"/>
    </location>
    <ligand>
        <name>NAD(+)</name>
        <dbReference type="ChEBI" id="CHEBI:57540"/>
    </ligand>
</feature>
<reference evidence="7 8" key="1">
    <citation type="submission" date="2018-12" db="EMBL/GenBank/DDBJ databases">
        <title>three novel Halomonas strain isolated from plants.</title>
        <authorList>
            <person name="Sun C."/>
        </authorList>
    </citation>
    <scope>NUCLEOTIDE SEQUENCE [LARGE SCALE GENOMIC DNA]</scope>
    <source>
        <strain evidence="7 8">DSM 19434</strain>
    </source>
</reference>
<feature type="domain" description="3-hydroxyacyl-CoA dehydrogenase C-terminal" evidence="5">
    <location>
        <begin position="191"/>
        <end position="289"/>
    </location>
</feature>
<dbReference type="InterPro" id="IPR036291">
    <property type="entry name" value="NAD(P)-bd_dom_sf"/>
</dbReference>
<dbReference type="Pfam" id="PF02737">
    <property type="entry name" value="3HCDH_N"/>
    <property type="match status" value="1"/>
</dbReference>
<evidence type="ECO:0000256" key="1">
    <source>
        <dbReference type="ARBA" id="ARBA00009463"/>
    </source>
</evidence>
<dbReference type="PANTHER" id="PTHR48075">
    <property type="entry name" value="3-HYDROXYACYL-COA DEHYDROGENASE FAMILY PROTEIN"/>
    <property type="match status" value="1"/>
</dbReference>
<dbReference type="InterPro" id="IPR013328">
    <property type="entry name" value="6PGD_dom2"/>
</dbReference>
<evidence type="ECO:0000259" key="6">
    <source>
        <dbReference type="Pfam" id="PF02737"/>
    </source>
</evidence>
<feature type="domain" description="3-hydroxyacyl-CoA dehydrogenase NAD binding" evidence="6">
    <location>
        <begin position="28"/>
        <end position="187"/>
    </location>
</feature>
<evidence type="ECO:0000259" key="5">
    <source>
        <dbReference type="Pfam" id="PF00725"/>
    </source>
</evidence>